<protein>
    <recommendedName>
        <fullName evidence="3">Lipoprotein</fullName>
    </recommendedName>
</protein>
<keyword evidence="2" id="KW-1185">Reference proteome</keyword>
<gene>
    <name evidence="1" type="ORF">SAMN05421759_101589</name>
</gene>
<organism evidence="1 2">
    <name type="scientific">Roseivivax lentus</name>
    <dbReference type="NCBI Taxonomy" id="633194"/>
    <lineage>
        <taxon>Bacteria</taxon>
        <taxon>Pseudomonadati</taxon>
        <taxon>Pseudomonadota</taxon>
        <taxon>Alphaproteobacteria</taxon>
        <taxon>Rhodobacterales</taxon>
        <taxon>Roseobacteraceae</taxon>
        <taxon>Roseivivax</taxon>
    </lineage>
</organism>
<accession>A0A1N7KAV5</accession>
<name>A0A1N7KAV5_9RHOB</name>
<dbReference type="PROSITE" id="PS51257">
    <property type="entry name" value="PROKAR_LIPOPROTEIN"/>
    <property type="match status" value="1"/>
</dbReference>
<sequence>MRSSTADPAPIGHRIRAVAAALGLAALAGCATNPSGVPDASPEAVAQAAYRHDGPPAITLYTMVSNNSGAGAHSSLMINASERVIFDPAGSVRHSRLAERGDVLYGVTPEIARFYELAHARETYHVVVQRLEVSPEVAEQALQLARTNGRVAQAFCTMATSGLLRQLPGFDGIGQTFFPLGLLEDFERLPGVETRRVYDNDGDDKSTAIADFEAVAVPGG</sequence>
<reference evidence="2" key="1">
    <citation type="submission" date="2017-01" db="EMBL/GenBank/DDBJ databases">
        <authorList>
            <person name="Varghese N."/>
            <person name="Submissions S."/>
        </authorList>
    </citation>
    <scope>NUCLEOTIDE SEQUENCE [LARGE SCALE GENOMIC DNA]</scope>
    <source>
        <strain evidence="2">DSM 29430</strain>
    </source>
</reference>
<dbReference type="RefSeq" id="WP_327213816.1">
    <property type="nucleotide sequence ID" value="NZ_FTOQ01000001.1"/>
</dbReference>
<dbReference type="EMBL" id="FTOQ01000001">
    <property type="protein sequence ID" value="SIS58693.1"/>
    <property type="molecule type" value="Genomic_DNA"/>
</dbReference>
<evidence type="ECO:0000313" key="1">
    <source>
        <dbReference type="EMBL" id="SIS58693.1"/>
    </source>
</evidence>
<dbReference type="Proteomes" id="UP000186684">
    <property type="component" value="Unassembled WGS sequence"/>
</dbReference>
<evidence type="ECO:0000313" key="2">
    <source>
        <dbReference type="Proteomes" id="UP000186684"/>
    </source>
</evidence>
<dbReference type="AlphaFoldDB" id="A0A1N7KAV5"/>
<proteinExistence type="predicted"/>
<dbReference type="STRING" id="633194.SAMN05421759_101589"/>
<evidence type="ECO:0008006" key="3">
    <source>
        <dbReference type="Google" id="ProtNLM"/>
    </source>
</evidence>